<evidence type="ECO:0000313" key="3">
    <source>
        <dbReference type="EMBL" id="PRQ46206.1"/>
    </source>
</evidence>
<feature type="compositionally biased region" description="Basic and acidic residues" evidence="1">
    <location>
        <begin position="205"/>
        <end position="215"/>
    </location>
</feature>
<dbReference type="GO" id="GO:0003676">
    <property type="term" value="F:nucleic acid binding"/>
    <property type="evidence" value="ECO:0007669"/>
    <property type="project" value="InterPro"/>
</dbReference>
<reference evidence="3 4" key="1">
    <citation type="journal article" date="2018" name="Nat. Genet.">
        <title>The Rosa genome provides new insights in the design of modern roses.</title>
        <authorList>
            <person name="Bendahmane M."/>
        </authorList>
    </citation>
    <scope>NUCLEOTIDE SEQUENCE [LARGE SCALE GENOMIC DNA]</scope>
    <source>
        <strain evidence="4">cv. Old Blush</strain>
    </source>
</reference>
<feature type="region of interest" description="Disordered" evidence="1">
    <location>
        <begin position="533"/>
        <end position="585"/>
    </location>
</feature>
<evidence type="ECO:0000259" key="2">
    <source>
        <dbReference type="PROSITE" id="PS50174"/>
    </source>
</evidence>
<keyword evidence="4" id="KW-1185">Reference proteome</keyword>
<protein>
    <submittedName>
        <fullName evidence="3">Putative G-patch domain, R3H domain-containing protein</fullName>
    </submittedName>
</protein>
<feature type="compositionally biased region" description="Low complexity" evidence="1">
    <location>
        <begin position="267"/>
        <end position="284"/>
    </location>
</feature>
<evidence type="ECO:0000313" key="4">
    <source>
        <dbReference type="Proteomes" id="UP000238479"/>
    </source>
</evidence>
<evidence type="ECO:0000256" key="1">
    <source>
        <dbReference type="SAM" id="MobiDB-lite"/>
    </source>
</evidence>
<organism evidence="3 4">
    <name type="scientific">Rosa chinensis</name>
    <name type="common">China rose</name>
    <dbReference type="NCBI Taxonomy" id="74649"/>
    <lineage>
        <taxon>Eukaryota</taxon>
        <taxon>Viridiplantae</taxon>
        <taxon>Streptophyta</taxon>
        <taxon>Embryophyta</taxon>
        <taxon>Tracheophyta</taxon>
        <taxon>Spermatophyta</taxon>
        <taxon>Magnoliopsida</taxon>
        <taxon>eudicotyledons</taxon>
        <taxon>Gunneridae</taxon>
        <taxon>Pentapetalae</taxon>
        <taxon>rosids</taxon>
        <taxon>fabids</taxon>
        <taxon>Rosales</taxon>
        <taxon>Rosaceae</taxon>
        <taxon>Rosoideae</taxon>
        <taxon>Rosoideae incertae sedis</taxon>
        <taxon>Rosa</taxon>
    </lineage>
</organism>
<dbReference type="InterPro" id="IPR001374">
    <property type="entry name" value="R3H_dom"/>
</dbReference>
<proteinExistence type="predicted"/>
<dbReference type="InterPro" id="IPR000467">
    <property type="entry name" value="G_patch_dom"/>
</dbReference>
<feature type="compositionally biased region" description="Acidic residues" evidence="1">
    <location>
        <begin position="251"/>
        <end position="261"/>
    </location>
</feature>
<dbReference type="PANTHER" id="PTHR47423:SF2">
    <property type="entry name" value="PROTEIN SQS1"/>
    <property type="match status" value="1"/>
</dbReference>
<dbReference type="Pfam" id="PF01585">
    <property type="entry name" value="G-patch"/>
    <property type="match status" value="2"/>
</dbReference>
<dbReference type="Pfam" id="PF01424">
    <property type="entry name" value="R3H"/>
    <property type="match status" value="1"/>
</dbReference>
<dbReference type="Proteomes" id="UP000238479">
    <property type="component" value="Chromosome 2"/>
</dbReference>
<gene>
    <name evidence="3" type="ORF">RchiOBHm_Chr2g0086551</name>
</gene>
<feature type="compositionally biased region" description="Basic and acidic residues" evidence="1">
    <location>
        <begin position="736"/>
        <end position="745"/>
    </location>
</feature>
<feature type="region of interest" description="Disordered" evidence="1">
    <location>
        <begin position="704"/>
        <end position="745"/>
    </location>
</feature>
<feature type="region of interest" description="Disordered" evidence="1">
    <location>
        <begin position="249"/>
        <end position="306"/>
    </location>
</feature>
<feature type="compositionally biased region" description="Polar residues" evidence="1">
    <location>
        <begin position="51"/>
        <end position="60"/>
    </location>
</feature>
<dbReference type="STRING" id="74649.A0A2P6RIG4"/>
<dbReference type="EMBL" id="PDCK01000040">
    <property type="protein sequence ID" value="PRQ46206.1"/>
    <property type="molecule type" value="Genomic_DNA"/>
</dbReference>
<feature type="domain" description="G-patch" evidence="2">
    <location>
        <begin position="650"/>
        <end position="696"/>
    </location>
</feature>
<name>A0A2P6RIG4_ROSCH</name>
<feature type="region of interest" description="Disordered" evidence="1">
    <location>
        <begin position="397"/>
        <end position="416"/>
    </location>
</feature>
<dbReference type="PROSITE" id="PS50174">
    <property type="entry name" value="G_PATCH"/>
    <property type="match status" value="2"/>
</dbReference>
<feature type="region of interest" description="Disordered" evidence="1">
    <location>
        <begin position="1"/>
        <end position="96"/>
    </location>
</feature>
<dbReference type="SMART" id="SM00443">
    <property type="entry name" value="G_patch"/>
    <property type="match status" value="2"/>
</dbReference>
<feature type="region of interest" description="Disordered" evidence="1">
    <location>
        <begin position="176"/>
        <end position="236"/>
    </location>
</feature>
<feature type="compositionally biased region" description="Polar residues" evidence="1">
    <location>
        <begin position="704"/>
        <end position="714"/>
    </location>
</feature>
<dbReference type="Gene3D" id="3.30.1370.50">
    <property type="entry name" value="R3H-like domain"/>
    <property type="match status" value="1"/>
</dbReference>
<dbReference type="OMA" id="TFEMHTK"/>
<sequence>MAGGRKGGGRRRPNNNNNEVTRNSSSRRRSSSKSSGRGGLFVEGGLLSDWSLPQTPITGRNQSSNNNKSGSKSGGKAASDTKSGSRKSNVNAVGYRYPSVELQEGLNSKFRVKGDADNDNMDESSPMVLVGLSDTQISAHADQTPASEPQDVKFTYHYGSSFVLGESSYRGLGFSEELEETPSGVEASSKEMEEPEDMCFGSLSSEKDANGKSDYEVGDGMAEDLPTEVMSSDENSGFLSFGGIRLYTQDISDEESEEDENGASLYEGNSESSEPGGLLGSSESGDSEEMSDSDLDIDDEVAEDYLEGIGGSDNILHSKWLVGQQLDVSDTDSSSSTDFDETVEKLGGIALQEVSREYGKRNAHSQKKPNVTERYARHLAIDDLMLVKDPRIRSAKKKPVTRFPQSWPSEAQRSKYSRNIPGTKKKHRKEIIVAKRRDRMLRRGVDLEQINLKLEQIVLGGVDMFSFHPMHSRDCSQVQRLAAIYQLKSSCQGSGKKRFVTLMRTQQTSMPSAINKIRLEKLIGAGMEDDDFSVVEPTGDKNRSMRIRKGTGLKAPESKQSTQRKTTKVSAKRGSGRAFEQKSSGKVDSFANKPVSFVSSGVMQSQTEITTIDSVASQTEIITVDSTIDASCKNKDAVGSADFRSFEVHTKGFGSKMLAKMGFIEGGGLGKDGQGRSEPIEAVQRPKSLGLGVDFSNTIGVQIVNTPGKQNPAKNTPAKHNSAKSTPAKNPVRNKPQTERVGSFERHTKGFGSKMMARMGFVEGMGLGKDSQGIVNPLAAVRLPKSRGIGA</sequence>
<dbReference type="CDD" id="cd02646">
    <property type="entry name" value="R3H_G-patch"/>
    <property type="match status" value="1"/>
</dbReference>
<feature type="compositionally biased region" description="Low complexity" evidence="1">
    <location>
        <begin position="14"/>
        <end position="24"/>
    </location>
</feature>
<comment type="caution">
    <text evidence="3">The sequence shown here is derived from an EMBL/GenBank/DDBJ whole genome shotgun (WGS) entry which is preliminary data.</text>
</comment>
<feature type="compositionally biased region" description="Basic residues" evidence="1">
    <location>
        <begin position="565"/>
        <end position="575"/>
    </location>
</feature>
<dbReference type="OrthoDB" id="29523at2759"/>
<feature type="compositionally biased region" description="Low complexity" evidence="1">
    <location>
        <begin position="61"/>
        <end position="82"/>
    </location>
</feature>
<accession>A0A2P6RIG4</accession>
<feature type="domain" description="G-patch" evidence="2">
    <location>
        <begin position="748"/>
        <end position="791"/>
    </location>
</feature>
<dbReference type="PANTHER" id="PTHR47423">
    <property type="entry name" value="G-PATCH DOMAIN CONTAINING PROTEIN"/>
    <property type="match status" value="1"/>
</dbReference>
<dbReference type="InterPro" id="IPR036867">
    <property type="entry name" value="R3H_dom_sf"/>
</dbReference>
<dbReference type="Gramene" id="PRQ46206">
    <property type="protein sequence ID" value="PRQ46206"/>
    <property type="gene ID" value="RchiOBHm_Chr2g0086551"/>
</dbReference>
<dbReference type="AlphaFoldDB" id="A0A2P6RIG4"/>
<feature type="compositionally biased region" description="Acidic residues" evidence="1">
    <location>
        <begin position="285"/>
        <end position="306"/>
    </location>
</feature>
<dbReference type="InterPro" id="IPR034082">
    <property type="entry name" value="R3H_G-patch"/>
</dbReference>